<dbReference type="PANTHER" id="PTHR12428:SF65">
    <property type="entry name" value="CYTOCHROME C OXIDASE ASSEMBLY PROTEIN COX18, MITOCHONDRIAL"/>
    <property type="match status" value="1"/>
</dbReference>
<evidence type="ECO:0000256" key="8">
    <source>
        <dbReference type="ARBA" id="ARBA00023186"/>
    </source>
</evidence>
<dbReference type="AlphaFoldDB" id="A0A2M7H309"/>
<feature type="transmembrane region" description="Helical" evidence="10">
    <location>
        <begin position="30"/>
        <end position="49"/>
    </location>
</feature>
<accession>A0A2M7H309</accession>
<dbReference type="InterPro" id="IPR028055">
    <property type="entry name" value="YidC/Oxa/ALB_C"/>
</dbReference>
<organism evidence="12 13">
    <name type="scientific">Candidatus Kerfeldbacteria bacterium CG15_BIG_FIL_POST_REV_8_21_14_020_45_12</name>
    <dbReference type="NCBI Taxonomy" id="2014247"/>
    <lineage>
        <taxon>Bacteria</taxon>
        <taxon>Candidatus Kerfeldiibacteriota</taxon>
    </lineage>
</organism>
<feature type="transmembrane region" description="Helical" evidence="10">
    <location>
        <begin position="165"/>
        <end position="183"/>
    </location>
</feature>
<evidence type="ECO:0000313" key="13">
    <source>
        <dbReference type="Proteomes" id="UP000230292"/>
    </source>
</evidence>
<dbReference type="NCBIfam" id="TIGR03592">
    <property type="entry name" value="yidC_oxa1_cterm"/>
    <property type="match status" value="1"/>
</dbReference>
<feature type="transmembrane region" description="Helical" evidence="10">
    <location>
        <begin position="7"/>
        <end position="24"/>
    </location>
</feature>
<feature type="non-terminal residue" evidence="12">
    <location>
        <position position="187"/>
    </location>
</feature>
<name>A0A2M7H309_9BACT</name>
<evidence type="ECO:0000256" key="1">
    <source>
        <dbReference type="ARBA" id="ARBA00004651"/>
    </source>
</evidence>
<dbReference type="GO" id="GO:0005886">
    <property type="term" value="C:plasma membrane"/>
    <property type="evidence" value="ECO:0007669"/>
    <property type="project" value="UniProtKB-SubCell"/>
</dbReference>
<evidence type="ECO:0000256" key="10">
    <source>
        <dbReference type="SAM" id="Phobius"/>
    </source>
</evidence>
<keyword evidence="2" id="KW-0813">Transport</keyword>
<evidence type="ECO:0000256" key="4">
    <source>
        <dbReference type="ARBA" id="ARBA00022692"/>
    </source>
</evidence>
<protein>
    <recommendedName>
        <fullName evidence="11">Membrane insertase YidC/Oxa/ALB C-terminal domain-containing protein</fullName>
    </recommendedName>
</protein>
<comment type="subcellular location">
    <subcellularLocation>
        <location evidence="1">Cell membrane</location>
        <topology evidence="1">Multi-pass membrane protein</topology>
    </subcellularLocation>
    <subcellularLocation>
        <location evidence="9">Membrane</location>
        <topology evidence="9">Multi-pass membrane protein</topology>
    </subcellularLocation>
</comment>
<feature type="transmembrane region" description="Helical" evidence="10">
    <location>
        <begin position="92"/>
        <end position="112"/>
    </location>
</feature>
<evidence type="ECO:0000256" key="9">
    <source>
        <dbReference type="RuleBase" id="RU003945"/>
    </source>
</evidence>
<dbReference type="InterPro" id="IPR001708">
    <property type="entry name" value="YidC/ALB3/OXA1/COX18"/>
</dbReference>
<evidence type="ECO:0000256" key="3">
    <source>
        <dbReference type="ARBA" id="ARBA00022475"/>
    </source>
</evidence>
<evidence type="ECO:0000256" key="7">
    <source>
        <dbReference type="ARBA" id="ARBA00023136"/>
    </source>
</evidence>
<feature type="domain" description="Membrane insertase YidC/Oxa/ALB C-terminal" evidence="11">
    <location>
        <begin position="30"/>
        <end position="183"/>
    </location>
</feature>
<keyword evidence="8" id="KW-0143">Chaperone</keyword>
<keyword evidence="3" id="KW-1003">Cell membrane</keyword>
<evidence type="ECO:0000256" key="2">
    <source>
        <dbReference type="ARBA" id="ARBA00022448"/>
    </source>
</evidence>
<dbReference type="GO" id="GO:0015031">
    <property type="term" value="P:protein transport"/>
    <property type="evidence" value="ECO:0007669"/>
    <property type="project" value="UniProtKB-KW"/>
</dbReference>
<dbReference type="InterPro" id="IPR047196">
    <property type="entry name" value="YidC_ALB_C"/>
</dbReference>
<keyword evidence="4 9" id="KW-0812">Transmembrane</keyword>
<evidence type="ECO:0000256" key="6">
    <source>
        <dbReference type="ARBA" id="ARBA00022989"/>
    </source>
</evidence>
<dbReference type="GO" id="GO:0051205">
    <property type="term" value="P:protein insertion into membrane"/>
    <property type="evidence" value="ECO:0007669"/>
    <property type="project" value="TreeGrafter"/>
</dbReference>
<dbReference type="PANTHER" id="PTHR12428">
    <property type="entry name" value="OXA1"/>
    <property type="match status" value="1"/>
</dbReference>
<dbReference type="Proteomes" id="UP000230292">
    <property type="component" value="Unassembled WGS sequence"/>
</dbReference>
<reference evidence="12 13" key="1">
    <citation type="submission" date="2017-09" db="EMBL/GenBank/DDBJ databases">
        <title>Depth-based differentiation of microbial function through sediment-hosted aquifers and enrichment of novel symbionts in the deep terrestrial subsurface.</title>
        <authorList>
            <person name="Probst A.J."/>
            <person name="Ladd B."/>
            <person name="Jarett J.K."/>
            <person name="Geller-Mcgrath D.E."/>
            <person name="Sieber C.M."/>
            <person name="Emerson J.B."/>
            <person name="Anantharaman K."/>
            <person name="Thomas B.C."/>
            <person name="Malmstrom R."/>
            <person name="Stieglmeier M."/>
            <person name="Klingl A."/>
            <person name="Woyke T."/>
            <person name="Ryan C.M."/>
            <person name="Banfield J.F."/>
        </authorList>
    </citation>
    <scope>NUCLEOTIDE SEQUENCE [LARGE SCALE GENOMIC DNA]</scope>
    <source>
        <strain evidence="12">CG15_BIG_FIL_POST_REV_8_21_14_020_45_12</strain>
    </source>
</reference>
<keyword evidence="5" id="KW-0653">Protein transport</keyword>
<sequence>MSELFNTFLYEPLLNLLFYIYTIVPGNDLGIAIILLTLIIKLALFYPSLKALRSQKSLQDAQPHIEELKKKYAGDKEELGRQIMQFYKQNKVNPLSSCLPMLIQLPVLYALFKVFYGGLDTDPQTGILIAGQLEHFYGPLRATMEHAVINHTLFGFVDLAATKNIVLALLAGGVQFLQAKMLLAKKA</sequence>
<dbReference type="EMBL" id="PFGC01000044">
    <property type="protein sequence ID" value="PIW36627.1"/>
    <property type="molecule type" value="Genomic_DNA"/>
</dbReference>
<comment type="similarity">
    <text evidence="9">Belongs to the OXA1/ALB3/YidC family.</text>
</comment>
<proteinExistence type="inferred from homology"/>
<keyword evidence="7 10" id="KW-0472">Membrane</keyword>
<evidence type="ECO:0000256" key="5">
    <source>
        <dbReference type="ARBA" id="ARBA00022927"/>
    </source>
</evidence>
<keyword evidence="6 10" id="KW-1133">Transmembrane helix</keyword>
<dbReference type="CDD" id="cd20070">
    <property type="entry name" value="5TM_YidC_Alb3"/>
    <property type="match status" value="1"/>
</dbReference>
<evidence type="ECO:0000259" key="11">
    <source>
        <dbReference type="Pfam" id="PF02096"/>
    </source>
</evidence>
<dbReference type="GO" id="GO:0032977">
    <property type="term" value="F:membrane insertase activity"/>
    <property type="evidence" value="ECO:0007669"/>
    <property type="project" value="InterPro"/>
</dbReference>
<evidence type="ECO:0000313" key="12">
    <source>
        <dbReference type="EMBL" id="PIW36627.1"/>
    </source>
</evidence>
<comment type="caution">
    <text evidence="12">The sequence shown here is derived from an EMBL/GenBank/DDBJ whole genome shotgun (WGS) entry which is preliminary data.</text>
</comment>
<gene>
    <name evidence="12" type="ORF">COW24_04195</name>
</gene>
<dbReference type="Pfam" id="PF02096">
    <property type="entry name" value="60KD_IMP"/>
    <property type="match status" value="1"/>
</dbReference>